<feature type="transmembrane region" description="Helical" evidence="1">
    <location>
        <begin position="174"/>
        <end position="198"/>
    </location>
</feature>
<dbReference type="InterPro" id="IPR019204">
    <property type="entry name" value="DUF2070_membrane"/>
</dbReference>
<evidence type="ECO:0000313" key="3">
    <source>
        <dbReference type="EMBL" id="SEH39815.1"/>
    </source>
</evidence>
<dbReference type="OrthoDB" id="8914at2157"/>
<evidence type="ECO:0000259" key="2">
    <source>
        <dbReference type="Pfam" id="PF09843"/>
    </source>
</evidence>
<protein>
    <submittedName>
        <fullName evidence="3">Putative membrane protein</fullName>
    </submittedName>
</protein>
<feature type="transmembrane region" description="Helical" evidence="1">
    <location>
        <begin position="144"/>
        <end position="168"/>
    </location>
</feature>
<feature type="transmembrane region" description="Helical" evidence="1">
    <location>
        <begin position="112"/>
        <end position="132"/>
    </location>
</feature>
<evidence type="ECO:0000313" key="4">
    <source>
        <dbReference type="Proteomes" id="UP000199215"/>
    </source>
</evidence>
<sequence length="547" mass="60731">MGADNVDVFQRLVFSLPPLKAQIPALVVLSLVYSFGMHLAFTVFTPIRLTIPLVLVAGSLVFLLPFLFAGELFHQVLPRYPRSWSYFLALVNQFVLFVYGLILSGADTTGNAWSIVWLAFITLHVNNVLVLLISTGIEYYKRILVVSSAQTGILIAVFYLFVGGALGIETYRHVFSLASVAIAAVFVVLILLAVEYLIKSNTDVSAFTLTAGLLRNDRESLDLGFESEPHVQTLSIDNGDRLTLAAPWIHPGPLGGFGGGQLSGTVISELNAEGTGFFLHVPCTHKEDLANPDDAEKVLDAVADPEQVSRASRLVSEDYGEIEFFGRRFDGKRIVFLHAEHIDDYDTGVFMRDVEESSVLLVDLHKHDIQEGPEKEVQYGTAEANRLKGHFDDFLETLEAAPLHEYEAGFDVHLDDQDLFAMVEVVDGERTLLLGTDTNGVTADMRDLEEEYREEFDHVLLFSTDTHASIHDLANMKRSNVTAMRRAVENAAASVAPATIGLTSRTTRPLDLLKNHYNGLVFSVNILIRLTIISLFLFYFVLIVWMF</sequence>
<dbReference type="Pfam" id="PF09843">
    <property type="entry name" value="DUF2070"/>
    <property type="match status" value="1"/>
</dbReference>
<dbReference type="Proteomes" id="UP000199215">
    <property type="component" value="Unassembled WGS sequence"/>
</dbReference>
<keyword evidence="1" id="KW-0472">Membrane</keyword>
<proteinExistence type="predicted"/>
<accession>A0A1H6HZT7</accession>
<gene>
    <name evidence="3" type="ORF">SAMN05192561_101553</name>
</gene>
<name>A0A1H6HZT7_9EURY</name>
<organism evidence="3 4">
    <name type="scientific">Halopenitus malekzadehii</name>
    <dbReference type="NCBI Taxonomy" id="1267564"/>
    <lineage>
        <taxon>Archaea</taxon>
        <taxon>Methanobacteriati</taxon>
        <taxon>Methanobacteriota</taxon>
        <taxon>Stenosarchaea group</taxon>
        <taxon>Halobacteria</taxon>
        <taxon>Halobacteriales</taxon>
        <taxon>Haloferacaceae</taxon>
        <taxon>Halopenitus</taxon>
    </lineage>
</organism>
<dbReference type="EMBL" id="FNWU01000001">
    <property type="protein sequence ID" value="SEH39815.1"/>
    <property type="molecule type" value="Genomic_DNA"/>
</dbReference>
<dbReference type="RefSeq" id="WP_092813944.1">
    <property type="nucleotide sequence ID" value="NZ_FNWU01000001.1"/>
</dbReference>
<keyword evidence="4" id="KW-1185">Reference proteome</keyword>
<keyword evidence="1" id="KW-1133">Transmembrane helix</keyword>
<keyword evidence="1" id="KW-0812">Transmembrane</keyword>
<reference evidence="3 4" key="1">
    <citation type="submission" date="2016-10" db="EMBL/GenBank/DDBJ databases">
        <authorList>
            <person name="de Groot N.N."/>
        </authorList>
    </citation>
    <scope>NUCLEOTIDE SEQUENCE [LARGE SCALE GENOMIC DNA]</scope>
    <source>
        <strain evidence="3 4">IBRC-M10418</strain>
    </source>
</reference>
<feature type="domain" description="DUF2070" evidence="2">
    <location>
        <begin position="9"/>
        <end position="544"/>
    </location>
</feature>
<feature type="transmembrane region" description="Helical" evidence="1">
    <location>
        <begin position="21"/>
        <end position="44"/>
    </location>
</feature>
<feature type="transmembrane region" description="Helical" evidence="1">
    <location>
        <begin position="85"/>
        <end position="106"/>
    </location>
</feature>
<feature type="transmembrane region" description="Helical" evidence="1">
    <location>
        <begin position="50"/>
        <end position="73"/>
    </location>
</feature>
<feature type="transmembrane region" description="Helical" evidence="1">
    <location>
        <begin position="526"/>
        <end position="546"/>
    </location>
</feature>
<dbReference type="AlphaFoldDB" id="A0A1H6HZT7"/>
<evidence type="ECO:0000256" key="1">
    <source>
        <dbReference type="SAM" id="Phobius"/>
    </source>
</evidence>